<evidence type="ECO:0000256" key="4">
    <source>
        <dbReference type="ARBA" id="ARBA00020720"/>
    </source>
</evidence>
<dbReference type="GO" id="GO:0005737">
    <property type="term" value="C:cytoplasm"/>
    <property type="evidence" value="ECO:0007669"/>
    <property type="project" value="TreeGrafter"/>
</dbReference>
<evidence type="ECO:0000256" key="6">
    <source>
        <dbReference type="ARBA" id="ARBA00022741"/>
    </source>
</evidence>
<dbReference type="EC" id="2.7.1.31" evidence="3"/>
<evidence type="ECO:0000259" key="10">
    <source>
        <dbReference type="Pfam" id="PF13660"/>
    </source>
</evidence>
<keyword evidence="7" id="KW-0418">Kinase</keyword>
<dbReference type="InterPro" id="IPR037035">
    <property type="entry name" value="GK-like_C_sf"/>
</dbReference>
<gene>
    <name evidence="11" type="ORF">LNINA_LOCUS1069</name>
</gene>
<evidence type="ECO:0000256" key="3">
    <source>
        <dbReference type="ARBA" id="ARBA00012101"/>
    </source>
</evidence>
<dbReference type="Pfam" id="PF05161">
    <property type="entry name" value="MOFRL"/>
    <property type="match status" value="1"/>
</dbReference>
<dbReference type="InterPro" id="IPR039760">
    <property type="entry name" value="MOFRL_protein"/>
</dbReference>
<accession>A0AAV1IZ85</accession>
<feature type="domain" description="MOFRL-associated" evidence="10">
    <location>
        <begin position="10"/>
        <end position="251"/>
    </location>
</feature>
<dbReference type="Proteomes" id="UP001497472">
    <property type="component" value="Unassembled WGS sequence"/>
</dbReference>
<keyword evidence="8" id="KW-0067">ATP-binding</keyword>
<dbReference type="InterPro" id="IPR025286">
    <property type="entry name" value="MOFRL_assoc_dom"/>
</dbReference>
<feature type="domain" description="MOFRL" evidence="9">
    <location>
        <begin position="344"/>
        <end position="458"/>
    </location>
</feature>
<dbReference type="GO" id="GO:0005524">
    <property type="term" value="F:ATP binding"/>
    <property type="evidence" value="ECO:0007669"/>
    <property type="project" value="UniProtKB-KW"/>
</dbReference>
<dbReference type="GO" id="GO:0008887">
    <property type="term" value="F:glycerate kinase activity"/>
    <property type="evidence" value="ECO:0007669"/>
    <property type="project" value="UniProtKB-EC"/>
</dbReference>
<dbReference type="Pfam" id="PF13660">
    <property type="entry name" value="DUF4147"/>
    <property type="match status" value="1"/>
</dbReference>
<evidence type="ECO:0000256" key="7">
    <source>
        <dbReference type="ARBA" id="ARBA00022777"/>
    </source>
</evidence>
<keyword evidence="6" id="KW-0547">Nucleotide-binding</keyword>
<comment type="similarity">
    <text evidence="2">Belongs to the glycerate kinase type-2 family.</text>
</comment>
<dbReference type="InterPro" id="IPR038614">
    <property type="entry name" value="GK_N_sf"/>
</dbReference>
<dbReference type="FunFam" id="3.40.50.10180:FF:000001">
    <property type="entry name" value="Glycerate kinase"/>
    <property type="match status" value="1"/>
</dbReference>
<dbReference type="PANTHER" id="PTHR12227:SF0">
    <property type="entry name" value="GLYCERATE KINASE"/>
    <property type="match status" value="1"/>
</dbReference>
<evidence type="ECO:0000256" key="1">
    <source>
        <dbReference type="ARBA" id="ARBA00000694"/>
    </source>
</evidence>
<evidence type="ECO:0000256" key="8">
    <source>
        <dbReference type="ARBA" id="ARBA00022840"/>
    </source>
</evidence>
<dbReference type="InterPro" id="IPR007835">
    <property type="entry name" value="MOFRL"/>
</dbReference>
<protein>
    <recommendedName>
        <fullName evidence="4">Glycerate kinase</fullName>
        <ecNumber evidence="3">2.7.1.31</ecNumber>
    </recommendedName>
</protein>
<evidence type="ECO:0000313" key="12">
    <source>
        <dbReference type="Proteomes" id="UP001497472"/>
    </source>
</evidence>
<name>A0AAV1IZ85_9NEOP</name>
<evidence type="ECO:0000313" key="11">
    <source>
        <dbReference type="EMBL" id="CAK1541057.1"/>
    </source>
</evidence>
<comment type="catalytic activity">
    <reaction evidence="1">
        <text>(R)-glycerate + ATP = (2R)-3-phosphoglycerate + ADP + H(+)</text>
        <dbReference type="Rhea" id="RHEA:23516"/>
        <dbReference type="ChEBI" id="CHEBI:15378"/>
        <dbReference type="ChEBI" id="CHEBI:16659"/>
        <dbReference type="ChEBI" id="CHEBI:30616"/>
        <dbReference type="ChEBI" id="CHEBI:58272"/>
        <dbReference type="ChEBI" id="CHEBI:456216"/>
        <dbReference type="EC" id="2.7.1.31"/>
    </reaction>
</comment>
<evidence type="ECO:0000256" key="2">
    <source>
        <dbReference type="ARBA" id="ARBA00005393"/>
    </source>
</evidence>
<keyword evidence="12" id="KW-1185">Reference proteome</keyword>
<sequence>MSKCTFDNLIKIFKTSFSAVLPEQLIRNSLKYNLHTEQLSVLGHHHSLKDKNVFVVGTGKAVKNMAQEIEFILGSKIKGGYLSVPVGSISEFNYKSHLKYLEGAKNNLPDKDSESTSRKVKALVSDLDKNDFLLVLISGGGSALLPLPKTPITLLEKTNLIKNLANAGADIKELNTVRKQISDLKGGQLAIQAHPAQIVSLILSDIVGDPLDLIASGPTVQNQDSPNAAIDVLKKYCLFENIPTSIKQVIEKTDSDVFPVENVHNYVIGSNKISINAAVNEAKSLNYTPIVLSHSVIGNVKDVAEHYYEQVKTICNFSKGKIDASNMLPHLLVENLRCESVNNICLIAGGETTVEVKGTGTGGRNQQLALEFSMLLHENKEYLADHEIFFLSAGTDGIDGPTDAAGALGYIHLVSDSELQGLNIRSYMDNNDSYNFYKQFSNGQFHIMTGHTNTNVMDIHLILIRRK</sequence>
<reference evidence="11 12" key="1">
    <citation type="submission" date="2023-11" db="EMBL/GenBank/DDBJ databases">
        <authorList>
            <person name="Okamura Y."/>
        </authorList>
    </citation>
    <scope>NUCLEOTIDE SEQUENCE [LARGE SCALE GENOMIC DNA]</scope>
</reference>
<dbReference type="Gene3D" id="3.40.1480.10">
    <property type="entry name" value="MOFRL domain"/>
    <property type="match status" value="1"/>
</dbReference>
<organism evidence="11 12">
    <name type="scientific">Leptosia nina</name>
    <dbReference type="NCBI Taxonomy" id="320188"/>
    <lineage>
        <taxon>Eukaryota</taxon>
        <taxon>Metazoa</taxon>
        <taxon>Ecdysozoa</taxon>
        <taxon>Arthropoda</taxon>
        <taxon>Hexapoda</taxon>
        <taxon>Insecta</taxon>
        <taxon>Pterygota</taxon>
        <taxon>Neoptera</taxon>
        <taxon>Endopterygota</taxon>
        <taxon>Lepidoptera</taxon>
        <taxon>Glossata</taxon>
        <taxon>Ditrysia</taxon>
        <taxon>Papilionoidea</taxon>
        <taxon>Pieridae</taxon>
        <taxon>Pierinae</taxon>
        <taxon>Leptosia</taxon>
    </lineage>
</organism>
<dbReference type="AlphaFoldDB" id="A0AAV1IZ85"/>
<dbReference type="Gene3D" id="3.40.50.10180">
    <property type="entry name" value="Glycerate kinase, MOFRL-like N-terminal domain"/>
    <property type="match status" value="1"/>
</dbReference>
<proteinExistence type="inferred from homology"/>
<keyword evidence="5" id="KW-0808">Transferase</keyword>
<comment type="caution">
    <text evidence="11">The sequence shown here is derived from an EMBL/GenBank/DDBJ whole genome shotgun (WGS) entry which is preliminary data.</text>
</comment>
<dbReference type="SUPFAM" id="SSF82544">
    <property type="entry name" value="GckA/TtuD-like"/>
    <property type="match status" value="1"/>
</dbReference>
<dbReference type="EMBL" id="CAVLEF010000002">
    <property type="protein sequence ID" value="CAK1541057.1"/>
    <property type="molecule type" value="Genomic_DNA"/>
</dbReference>
<evidence type="ECO:0000256" key="5">
    <source>
        <dbReference type="ARBA" id="ARBA00022679"/>
    </source>
</evidence>
<dbReference type="PANTHER" id="PTHR12227">
    <property type="entry name" value="GLYCERATE KINASE"/>
    <property type="match status" value="1"/>
</dbReference>
<evidence type="ECO:0000259" key="9">
    <source>
        <dbReference type="Pfam" id="PF05161"/>
    </source>
</evidence>